<dbReference type="Gene3D" id="3.40.630.30">
    <property type="match status" value="1"/>
</dbReference>
<keyword evidence="3" id="KW-1185">Reference proteome</keyword>
<reference evidence="3" key="1">
    <citation type="submission" date="2023-07" db="EMBL/GenBank/DDBJ databases">
        <title>Zobellia barbeyronii sp. nov., a new marine flavobacterium, isolated from green and red algae.</title>
        <authorList>
            <person name="Nedashkovskaya O.I."/>
            <person name="Otstavnykh N."/>
            <person name="Zhukova N."/>
            <person name="Guzev K."/>
            <person name="Chausova V."/>
            <person name="Tekutyeva L."/>
            <person name="Mikhailov V."/>
            <person name="Isaeva M."/>
        </authorList>
    </citation>
    <scope>NUCLEOTIDE SEQUENCE [LARGE SCALE GENOMIC DNA]</scope>
    <source>
        <strain evidence="3">KMM 6746</strain>
    </source>
</reference>
<dbReference type="InterPro" id="IPR052777">
    <property type="entry name" value="Acetyltransferase_Enz"/>
</dbReference>
<gene>
    <name evidence="2" type="ORF">HW347_05605</name>
</gene>
<dbReference type="Proteomes" id="UP000740413">
    <property type="component" value="Unassembled WGS sequence"/>
</dbReference>
<dbReference type="CDD" id="cd04301">
    <property type="entry name" value="NAT_SF"/>
    <property type="match status" value="1"/>
</dbReference>
<evidence type="ECO:0000313" key="2">
    <source>
        <dbReference type="EMBL" id="MBT2160732.1"/>
    </source>
</evidence>
<dbReference type="Pfam" id="PF00583">
    <property type="entry name" value="Acetyltransf_1"/>
    <property type="match status" value="1"/>
</dbReference>
<proteinExistence type="predicted"/>
<dbReference type="InterPro" id="IPR000182">
    <property type="entry name" value="GNAT_dom"/>
</dbReference>
<organism evidence="2 3">
    <name type="scientific">Zobellia barbeyronii</name>
    <dbReference type="NCBI Taxonomy" id="2748009"/>
    <lineage>
        <taxon>Bacteria</taxon>
        <taxon>Pseudomonadati</taxon>
        <taxon>Bacteroidota</taxon>
        <taxon>Flavobacteriia</taxon>
        <taxon>Flavobacteriales</taxon>
        <taxon>Flavobacteriaceae</taxon>
        <taxon>Zobellia</taxon>
    </lineage>
</organism>
<name>A0ABS5WF04_9FLAO</name>
<dbReference type="PANTHER" id="PTHR43305">
    <property type="entry name" value="FAMILY N-ACETYLTRANSFERASE, PUTATIVE (AFU_ORTHOLOGUE AFUA_2G01380)-RELATED"/>
    <property type="match status" value="1"/>
</dbReference>
<dbReference type="SUPFAM" id="SSF55729">
    <property type="entry name" value="Acyl-CoA N-acyltransferases (Nat)"/>
    <property type="match status" value="1"/>
</dbReference>
<dbReference type="InterPro" id="IPR016181">
    <property type="entry name" value="Acyl_CoA_acyltransferase"/>
</dbReference>
<dbReference type="PROSITE" id="PS51186">
    <property type="entry name" value="GNAT"/>
    <property type="match status" value="1"/>
</dbReference>
<dbReference type="EMBL" id="JACATN010000002">
    <property type="protein sequence ID" value="MBT2160732.1"/>
    <property type="molecule type" value="Genomic_DNA"/>
</dbReference>
<sequence length="153" mass="17735">MSIKIIPFKPAYAPIFKELNQNWIEQYFTVEPKDLYLLENCQEHIIDKGGYIFFAKKEDTITGCFALLPVSNTTFELGKMAVSTEFQGLKIGQKLLSFAIEFAKEKSWETLILYSSTKLDNALHIYKKFGFKEVPLEKNLDYTRSDIKMQLTL</sequence>
<accession>A0ABS5WF04</accession>
<evidence type="ECO:0000313" key="3">
    <source>
        <dbReference type="Proteomes" id="UP000740413"/>
    </source>
</evidence>
<protein>
    <submittedName>
        <fullName evidence="2">GNAT family N-acetyltransferase</fullName>
    </submittedName>
</protein>
<dbReference type="RefSeq" id="WP_214610944.1">
    <property type="nucleotide sequence ID" value="NZ_JACATN010000002.1"/>
</dbReference>
<dbReference type="PANTHER" id="PTHR43305:SF1">
    <property type="entry name" value="FAMILY N-ACETYLTRANSFERASE, PUTATIVE (AFU_ORTHOLOGUE AFUA_2G01380)-RELATED"/>
    <property type="match status" value="1"/>
</dbReference>
<evidence type="ECO:0000259" key="1">
    <source>
        <dbReference type="PROSITE" id="PS51186"/>
    </source>
</evidence>
<feature type="domain" description="N-acetyltransferase" evidence="1">
    <location>
        <begin position="14"/>
        <end position="153"/>
    </location>
</feature>
<comment type="caution">
    <text evidence="2">The sequence shown here is derived from an EMBL/GenBank/DDBJ whole genome shotgun (WGS) entry which is preliminary data.</text>
</comment>